<feature type="transmembrane region" description="Helical" evidence="2">
    <location>
        <begin position="52"/>
        <end position="74"/>
    </location>
</feature>
<evidence type="ECO:0000259" key="3">
    <source>
        <dbReference type="Pfam" id="PF20177"/>
    </source>
</evidence>
<evidence type="ECO:0000256" key="1">
    <source>
        <dbReference type="SAM" id="MobiDB-lite"/>
    </source>
</evidence>
<feature type="compositionally biased region" description="Low complexity" evidence="1">
    <location>
        <begin position="22"/>
        <end position="47"/>
    </location>
</feature>
<feature type="compositionally biased region" description="Basic residues" evidence="1">
    <location>
        <begin position="1"/>
        <end position="17"/>
    </location>
</feature>
<feature type="region of interest" description="Disordered" evidence="1">
    <location>
        <begin position="1"/>
        <end position="47"/>
    </location>
</feature>
<keyword evidence="2" id="KW-1133">Transmembrane helix</keyword>
<comment type="caution">
    <text evidence="4">The sequence shown here is derived from an EMBL/GenBank/DDBJ whole genome shotgun (WGS) entry which is preliminary data.</text>
</comment>
<feature type="domain" description="DUF6542" evidence="3">
    <location>
        <begin position="51"/>
        <end position="164"/>
    </location>
</feature>
<dbReference type="RefSeq" id="WP_388344615.1">
    <property type="nucleotide sequence ID" value="NZ_JBIAFJ010000004.1"/>
</dbReference>
<organism evidence="4 5">
    <name type="scientific">Streptomyces kebangsaanensis</name>
    <dbReference type="NCBI Taxonomy" id="864058"/>
    <lineage>
        <taxon>Bacteria</taxon>
        <taxon>Bacillati</taxon>
        <taxon>Actinomycetota</taxon>
        <taxon>Actinomycetes</taxon>
        <taxon>Kitasatosporales</taxon>
        <taxon>Streptomycetaceae</taxon>
        <taxon>Streptomyces</taxon>
    </lineage>
</organism>
<keyword evidence="5" id="KW-1185">Reference proteome</keyword>
<dbReference type="Pfam" id="PF20177">
    <property type="entry name" value="DUF6542"/>
    <property type="match status" value="1"/>
</dbReference>
<protein>
    <submittedName>
        <fullName evidence="4">DUF6542 domain-containing protein</fullName>
    </submittedName>
</protein>
<dbReference type="InterPro" id="IPR046672">
    <property type="entry name" value="DUF6542"/>
</dbReference>
<dbReference type="EMBL" id="JBIAFJ010000004">
    <property type="protein sequence ID" value="MFE9169471.1"/>
    <property type="molecule type" value="Genomic_DNA"/>
</dbReference>
<keyword evidence="2" id="KW-0812">Transmembrane</keyword>
<evidence type="ECO:0000256" key="2">
    <source>
        <dbReference type="SAM" id="Phobius"/>
    </source>
</evidence>
<proteinExistence type="predicted"/>
<accession>A0ABW6KNJ5</accession>
<keyword evidence="2" id="KW-0472">Membrane</keyword>
<gene>
    <name evidence="4" type="ORF">ACFYNZ_08070</name>
</gene>
<sequence length="183" mass="18912">MEQHRTRHQQHGPRRGRPSVPPARRASAARPPSAAAPTAAAPVPRQLPGPRLTGLGGGLFCGAVMLLVGLADLLLLDGSLAVYGVLFLPVCALTAVWVRQADLLTAPVVVPIGFAVGLLPVVDGDGGFLGRLLGLVTALATQALWLYAGTLIAGVTALVRRAALGRRAALVRRRAAVRGRAPV</sequence>
<feature type="transmembrane region" description="Helical" evidence="2">
    <location>
        <begin position="103"/>
        <end position="122"/>
    </location>
</feature>
<feature type="transmembrane region" description="Helical" evidence="2">
    <location>
        <begin position="80"/>
        <end position="98"/>
    </location>
</feature>
<evidence type="ECO:0000313" key="4">
    <source>
        <dbReference type="EMBL" id="MFE9169471.1"/>
    </source>
</evidence>
<name>A0ABW6KNJ5_9ACTN</name>
<reference evidence="4 5" key="1">
    <citation type="submission" date="2024-10" db="EMBL/GenBank/DDBJ databases">
        <title>The Natural Products Discovery Center: Release of the First 8490 Sequenced Strains for Exploring Actinobacteria Biosynthetic Diversity.</title>
        <authorList>
            <person name="Kalkreuter E."/>
            <person name="Kautsar S.A."/>
            <person name="Yang D."/>
            <person name="Bader C.D."/>
            <person name="Teijaro C.N."/>
            <person name="Fluegel L."/>
            <person name="Davis C.M."/>
            <person name="Simpson J.R."/>
            <person name="Lauterbach L."/>
            <person name="Steele A.D."/>
            <person name="Gui C."/>
            <person name="Meng S."/>
            <person name="Li G."/>
            <person name="Viehrig K."/>
            <person name="Ye F."/>
            <person name="Su P."/>
            <person name="Kiefer A.F."/>
            <person name="Nichols A."/>
            <person name="Cepeda A.J."/>
            <person name="Yan W."/>
            <person name="Fan B."/>
            <person name="Jiang Y."/>
            <person name="Adhikari A."/>
            <person name="Zheng C.-J."/>
            <person name="Schuster L."/>
            <person name="Cowan T.M."/>
            <person name="Smanski M.J."/>
            <person name="Chevrette M.G."/>
            <person name="De Carvalho L.P.S."/>
            <person name="Shen B."/>
        </authorList>
    </citation>
    <scope>NUCLEOTIDE SEQUENCE [LARGE SCALE GENOMIC DNA]</scope>
    <source>
        <strain evidence="4 5">NPDC007147</strain>
    </source>
</reference>
<evidence type="ECO:0000313" key="5">
    <source>
        <dbReference type="Proteomes" id="UP001601197"/>
    </source>
</evidence>
<feature type="transmembrane region" description="Helical" evidence="2">
    <location>
        <begin position="142"/>
        <end position="164"/>
    </location>
</feature>
<dbReference type="Proteomes" id="UP001601197">
    <property type="component" value="Unassembled WGS sequence"/>
</dbReference>